<dbReference type="PROSITE" id="PS51257">
    <property type="entry name" value="PROKAR_LIPOPROTEIN"/>
    <property type="match status" value="1"/>
</dbReference>
<dbReference type="PANTHER" id="PTHR30024:SF42">
    <property type="entry name" value="ALIPHATIC SULFONATES-BINDING PROTEIN-RELATED"/>
    <property type="match status" value="1"/>
</dbReference>
<evidence type="ECO:0000313" key="1">
    <source>
        <dbReference type="EMBL" id="SHE82380.1"/>
    </source>
</evidence>
<dbReference type="STRING" id="1123404.SAMN02745784_01932"/>
<name>A0A1M4WMJ8_9FIRM</name>
<dbReference type="GeneID" id="90993908"/>
<dbReference type="RefSeq" id="WP_072975860.1">
    <property type="nucleotide sequence ID" value="NZ_FQTY01000007.1"/>
</dbReference>
<proteinExistence type="predicted"/>
<dbReference type="SUPFAM" id="SSF53850">
    <property type="entry name" value="Periplasmic binding protein-like II"/>
    <property type="match status" value="1"/>
</dbReference>
<sequence length="386" mass="42731">MIKLKKSISLILLVLLLLTLLVGCGKKDEVVDTQNEVNGNDVTNEIPEIQFSWGLDLHTALPFIPLNRVEEFKERGIYLNALSDDKYELIEDGKPLAVLSFVSTKGGSEVATMMGQGHLDAALSSNTAILTAIDSGTDIKILCPIQTGGISFVFSPDIHAKGWEEVKEYISNSEAPVMIGYHSPVSGPRILIETILKKEGFKITEDPNQIDADVLMVDLKGQNNLIPSLSSGQVDAWVGPTAYPEIAESKGMGNIAMNLKDFPPTDTWTNFPCCVYSVREEVLNKYPEVFRAFARLLNETCNYAMENKEDAAKIFSDVVGVEKETAEKSTITYTTNPDENWLKGINVYVDGLNEMGKFSGRFKDKSFDEVVEKAFDFSYIKNVRGE</sequence>
<gene>
    <name evidence="1" type="ORF">SAMN02745784_01932</name>
</gene>
<organism evidence="1 2">
    <name type="scientific">Tissierella praeacuta DSM 18095</name>
    <dbReference type="NCBI Taxonomy" id="1123404"/>
    <lineage>
        <taxon>Bacteria</taxon>
        <taxon>Bacillati</taxon>
        <taxon>Bacillota</taxon>
        <taxon>Tissierellia</taxon>
        <taxon>Tissierellales</taxon>
        <taxon>Tissierellaceae</taxon>
        <taxon>Tissierella</taxon>
    </lineage>
</organism>
<dbReference type="AlphaFoldDB" id="A0A1M4WMJ8"/>
<protein>
    <submittedName>
        <fullName evidence="1">NitT/TauT family transport system substrate-binding protein</fullName>
    </submittedName>
</protein>
<reference evidence="2" key="1">
    <citation type="submission" date="2016-11" db="EMBL/GenBank/DDBJ databases">
        <authorList>
            <person name="Varghese N."/>
            <person name="Submissions S."/>
        </authorList>
    </citation>
    <scope>NUCLEOTIDE SEQUENCE [LARGE SCALE GENOMIC DNA]</scope>
    <source>
        <strain evidence="2">DSM 18095</strain>
    </source>
</reference>
<dbReference type="Gene3D" id="3.40.190.10">
    <property type="entry name" value="Periplasmic binding protein-like II"/>
    <property type="match status" value="1"/>
</dbReference>
<evidence type="ECO:0000313" key="2">
    <source>
        <dbReference type="Proteomes" id="UP000184114"/>
    </source>
</evidence>
<keyword evidence="2" id="KW-1185">Reference proteome</keyword>
<dbReference type="Pfam" id="PF13379">
    <property type="entry name" value="NMT1_2"/>
    <property type="match status" value="1"/>
</dbReference>
<accession>A0A1M4WMJ8</accession>
<dbReference type="EMBL" id="FQTY01000007">
    <property type="protein sequence ID" value="SHE82380.1"/>
    <property type="molecule type" value="Genomic_DNA"/>
</dbReference>
<dbReference type="PANTHER" id="PTHR30024">
    <property type="entry name" value="ALIPHATIC SULFONATES-BINDING PROTEIN-RELATED"/>
    <property type="match status" value="1"/>
</dbReference>
<dbReference type="Proteomes" id="UP000184114">
    <property type="component" value="Unassembled WGS sequence"/>
</dbReference>